<dbReference type="OrthoDB" id="5536345at2759"/>
<dbReference type="AlphaFoldDB" id="A0A9W8CQL8"/>
<keyword evidence="3" id="KW-0732">Signal</keyword>
<feature type="compositionally biased region" description="Low complexity" evidence="1">
    <location>
        <begin position="128"/>
        <end position="151"/>
    </location>
</feature>
<sequence length="491" mass="52128">MRFATILTLVLAAVSYARREAQDNESSSTIESSDDSTFALSASATTSGHQTTSAIFVQLDQTVDASASESEVSVTRIGHNANNKDKDDNDDDTTSDNDDDDDSDKSQRSTSTSSSSASSSTDKHSSSDSESSSEDASPSAVSSSSTEASSSPKVHCDTNGDTMCDSNDAAGFFKCTKNVWVSMTCSTGNECWTVDDKAVCMDPDDLVSSDSSDESESEIPCDTLNSTMCDTTSKSSFYMCLDYNWTKMQCDGANVCMERNGSTSCVDQATADTPQIPCTTANATQCVDGNMSLFQICVDNYWANSTCSDNNYCLYRGGQALCVDKATAEAPVQPCTTANATRCVVDDDTVFQICYDNFWTNSTCSTGNVCGTKQGSAVCHDPAIPIIDVPDQPCDDEEATRCFSGNRTIYQLCYNGLWSNQTCDGGNVCFAKDGDATCMDPTLASIESATFILSAPEQFRALGSAVSISSMYSWGTAVLLCAIVTAFGAGI</sequence>
<gene>
    <name evidence="4" type="ORF">LPJ53_005369</name>
</gene>
<reference evidence="4" key="1">
    <citation type="submission" date="2022-07" db="EMBL/GenBank/DDBJ databases">
        <title>Phylogenomic reconstructions and comparative analyses of Kickxellomycotina fungi.</title>
        <authorList>
            <person name="Reynolds N.K."/>
            <person name="Stajich J.E."/>
            <person name="Barry K."/>
            <person name="Grigoriev I.V."/>
            <person name="Crous P."/>
            <person name="Smith M.E."/>
        </authorList>
    </citation>
    <scope>NUCLEOTIDE SEQUENCE</scope>
    <source>
        <strain evidence="4">NBRC 32514</strain>
    </source>
</reference>
<keyword evidence="2" id="KW-0812">Transmembrane</keyword>
<evidence type="ECO:0000256" key="3">
    <source>
        <dbReference type="SAM" id="SignalP"/>
    </source>
</evidence>
<proteinExistence type="predicted"/>
<feature type="transmembrane region" description="Helical" evidence="2">
    <location>
        <begin position="471"/>
        <end position="490"/>
    </location>
</feature>
<keyword evidence="5" id="KW-1185">Reference proteome</keyword>
<protein>
    <submittedName>
        <fullName evidence="4">Uncharacterized protein</fullName>
    </submittedName>
</protein>
<comment type="caution">
    <text evidence="4">The sequence shown here is derived from an EMBL/GenBank/DDBJ whole genome shotgun (WGS) entry which is preliminary data.</text>
</comment>
<feature type="signal peptide" evidence="3">
    <location>
        <begin position="1"/>
        <end position="21"/>
    </location>
</feature>
<organism evidence="4 5">
    <name type="scientific">Coemansia erecta</name>
    <dbReference type="NCBI Taxonomy" id="147472"/>
    <lineage>
        <taxon>Eukaryota</taxon>
        <taxon>Fungi</taxon>
        <taxon>Fungi incertae sedis</taxon>
        <taxon>Zoopagomycota</taxon>
        <taxon>Kickxellomycotina</taxon>
        <taxon>Kickxellomycetes</taxon>
        <taxon>Kickxellales</taxon>
        <taxon>Kickxellaceae</taxon>
        <taxon>Coemansia</taxon>
    </lineage>
</organism>
<feature type="region of interest" description="Disordered" evidence="1">
    <location>
        <begin position="70"/>
        <end position="157"/>
    </location>
</feature>
<evidence type="ECO:0000313" key="4">
    <source>
        <dbReference type="EMBL" id="KAJ1719952.1"/>
    </source>
</evidence>
<evidence type="ECO:0000256" key="1">
    <source>
        <dbReference type="SAM" id="MobiDB-lite"/>
    </source>
</evidence>
<feature type="compositionally biased region" description="Acidic residues" evidence="1">
    <location>
        <begin position="88"/>
        <end position="103"/>
    </location>
</feature>
<evidence type="ECO:0000313" key="5">
    <source>
        <dbReference type="Proteomes" id="UP001149813"/>
    </source>
</evidence>
<evidence type="ECO:0000256" key="2">
    <source>
        <dbReference type="SAM" id="Phobius"/>
    </source>
</evidence>
<accession>A0A9W8CQL8</accession>
<name>A0A9W8CQL8_9FUNG</name>
<feature type="compositionally biased region" description="Low complexity" evidence="1">
    <location>
        <begin position="108"/>
        <end position="120"/>
    </location>
</feature>
<keyword evidence="2" id="KW-0472">Membrane</keyword>
<feature type="chain" id="PRO_5040812849" evidence="3">
    <location>
        <begin position="22"/>
        <end position="491"/>
    </location>
</feature>
<dbReference type="Proteomes" id="UP001149813">
    <property type="component" value="Unassembled WGS sequence"/>
</dbReference>
<dbReference type="EMBL" id="JANBOJ010000317">
    <property type="protein sequence ID" value="KAJ1719952.1"/>
    <property type="molecule type" value="Genomic_DNA"/>
</dbReference>
<keyword evidence="2" id="KW-1133">Transmembrane helix</keyword>